<dbReference type="Pfam" id="PF00903">
    <property type="entry name" value="Glyoxalase"/>
    <property type="match status" value="1"/>
</dbReference>
<dbReference type="Proteomes" id="UP000509667">
    <property type="component" value="Chromosome"/>
</dbReference>
<organism evidence="2 3">
    <name type="scientific">Halosimplex rubrum</name>
    <dbReference type="NCBI Taxonomy" id="869889"/>
    <lineage>
        <taxon>Archaea</taxon>
        <taxon>Methanobacteriati</taxon>
        <taxon>Methanobacteriota</taxon>
        <taxon>Stenosarchaea group</taxon>
        <taxon>Halobacteria</taxon>
        <taxon>Halobacteriales</taxon>
        <taxon>Haloarculaceae</taxon>
        <taxon>Halosimplex</taxon>
    </lineage>
</organism>
<proteinExistence type="predicted"/>
<gene>
    <name evidence="2" type="ORF">HZS55_12565</name>
</gene>
<evidence type="ECO:0000259" key="1">
    <source>
        <dbReference type="PROSITE" id="PS51819"/>
    </source>
</evidence>
<protein>
    <submittedName>
        <fullName evidence="2">VOC family protein</fullName>
    </submittedName>
</protein>
<accession>A0A7D5P0M4</accession>
<dbReference type="InterPro" id="IPR029068">
    <property type="entry name" value="Glyas_Bleomycin-R_OHBP_Dase"/>
</dbReference>
<evidence type="ECO:0000313" key="3">
    <source>
        <dbReference type="Proteomes" id="UP000509667"/>
    </source>
</evidence>
<dbReference type="OrthoDB" id="6111at2157"/>
<keyword evidence="3" id="KW-1185">Reference proteome</keyword>
<dbReference type="KEGG" id="hrr:HZS55_12565"/>
<name>A0A7D5P0M4_9EURY</name>
<dbReference type="EMBL" id="CP058910">
    <property type="protein sequence ID" value="QLH78083.1"/>
    <property type="molecule type" value="Genomic_DNA"/>
</dbReference>
<sequence length="152" mass="16928">MTDDSDRARMVGINHVALSVGDAEKAREFYGSVFDFEVRGRTDSAVFLDMGDQFLALTEDADARRTTDDHRHFGLVVDDADLVERRLEAEGVERIATAGLDFRDPWGNRIQVVQYDAVQFTKAEAVLDGMDLDLDKTESARAELAEKGMAPE</sequence>
<dbReference type="InterPro" id="IPR004360">
    <property type="entry name" value="Glyas_Fos-R_dOase_dom"/>
</dbReference>
<feature type="domain" description="VOC" evidence="1">
    <location>
        <begin position="12"/>
        <end position="128"/>
    </location>
</feature>
<dbReference type="SUPFAM" id="SSF54593">
    <property type="entry name" value="Glyoxalase/Bleomycin resistance protein/Dihydroxybiphenyl dioxygenase"/>
    <property type="match status" value="1"/>
</dbReference>
<dbReference type="InterPro" id="IPR037523">
    <property type="entry name" value="VOC_core"/>
</dbReference>
<dbReference type="GeneID" id="56078710"/>
<reference evidence="2 3" key="1">
    <citation type="submission" date="2020-07" db="EMBL/GenBank/DDBJ databases">
        <title>Halosimplex pelagicum sp. nov. and Halosimplex rubrum sp. nov., isolated from salted brown alga Laminaria, and emended description of the genus Halosimplex.</title>
        <authorList>
            <person name="Cui H."/>
        </authorList>
    </citation>
    <scope>NUCLEOTIDE SEQUENCE [LARGE SCALE GENOMIC DNA]</scope>
    <source>
        <strain evidence="2 3">R27</strain>
    </source>
</reference>
<evidence type="ECO:0000313" key="2">
    <source>
        <dbReference type="EMBL" id="QLH78083.1"/>
    </source>
</evidence>
<dbReference type="PROSITE" id="PS51819">
    <property type="entry name" value="VOC"/>
    <property type="match status" value="1"/>
</dbReference>
<dbReference type="AlphaFoldDB" id="A0A7D5P0M4"/>
<dbReference type="RefSeq" id="WP_179908005.1">
    <property type="nucleotide sequence ID" value="NZ_CP058910.1"/>
</dbReference>
<dbReference type="Gene3D" id="3.10.180.10">
    <property type="entry name" value="2,3-Dihydroxybiphenyl 1,2-Dioxygenase, domain 1"/>
    <property type="match status" value="1"/>
</dbReference>